<proteinExistence type="predicted"/>
<reference evidence="4" key="2">
    <citation type="journal article" date="2017" name="J. Anim. Genet.">
        <title>Multiple reference genome sequences of hot pepper reveal the massive evolution of plant disease resistance genes by retroduplication.</title>
        <authorList>
            <person name="Kim S."/>
            <person name="Park J."/>
            <person name="Yeom S.-I."/>
            <person name="Kim Y.-M."/>
            <person name="Seo E."/>
            <person name="Kim K.-T."/>
            <person name="Kim M.-S."/>
            <person name="Lee J.M."/>
            <person name="Cheong K."/>
            <person name="Shin H.-S."/>
            <person name="Kim S.-B."/>
            <person name="Han K."/>
            <person name="Lee J."/>
            <person name="Park M."/>
            <person name="Lee H.-A."/>
            <person name="Lee H.-Y."/>
            <person name="Lee Y."/>
            <person name="Oh S."/>
            <person name="Lee J.H."/>
            <person name="Choi E."/>
            <person name="Choi E."/>
            <person name="Lee S.E."/>
            <person name="Jeon J."/>
            <person name="Kim H."/>
            <person name="Choi G."/>
            <person name="Song H."/>
            <person name="Lee J."/>
            <person name="Lee S.-C."/>
            <person name="Kwon J.-K."/>
            <person name="Lee H.-Y."/>
            <person name="Koo N."/>
            <person name="Hong Y."/>
            <person name="Kim R.W."/>
            <person name="Kang W.-H."/>
            <person name="Huh J.H."/>
            <person name="Kang B.-C."/>
            <person name="Yang T.-J."/>
            <person name="Lee Y.-H."/>
            <person name="Bennetzen J.L."/>
            <person name="Choi D."/>
        </authorList>
    </citation>
    <scope>NUCLEOTIDE SEQUENCE [LARGE SCALE GENOMIC DNA]</scope>
    <source>
        <strain evidence="4">cv. PBC81</strain>
    </source>
</reference>
<protein>
    <submittedName>
        <fullName evidence="3">Uncharacterized protein</fullName>
    </submittedName>
</protein>
<keyword evidence="4" id="KW-1185">Reference proteome</keyword>
<feature type="compositionally biased region" description="Basic and acidic residues" evidence="2">
    <location>
        <begin position="39"/>
        <end position="65"/>
    </location>
</feature>
<evidence type="ECO:0000313" key="3">
    <source>
        <dbReference type="EMBL" id="PHT51222.1"/>
    </source>
</evidence>
<comment type="caution">
    <text evidence="3">The sequence shown here is derived from an EMBL/GenBank/DDBJ whole genome shotgun (WGS) entry which is preliminary data.</text>
</comment>
<sequence>MKMRVMAESEEQGDSDGGGSDNNNYYEEGSGGDIDGEDDSIRKDEARGSSDGDMKEVTIASDDLKNEEAIEEGGVEWHRKIGVEIKLWISSELGTRSGGEAEIVRQEFYTKRRKWEREKEELQRQVFELQLDVQGMGDHLTVAAKRQTRLALIEDEKPFGDREDTTKFVQCEAEDGSSKVFQNLYFRPFQVKSETKLPIPTSRNKSIFDAVGIVSSKLVFQVSQSLKRKYHIIRERRIHYAKEQKNKPVQD</sequence>
<gene>
    <name evidence="3" type="ORF">CQW23_10969</name>
</gene>
<dbReference type="Proteomes" id="UP000224567">
    <property type="component" value="Unassembled WGS sequence"/>
</dbReference>
<accession>A0A2G2X153</accession>
<evidence type="ECO:0000256" key="2">
    <source>
        <dbReference type="SAM" id="MobiDB-lite"/>
    </source>
</evidence>
<feature type="coiled-coil region" evidence="1">
    <location>
        <begin position="105"/>
        <end position="132"/>
    </location>
</feature>
<reference evidence="3 4" key="1">
    <citation type="journal article" date="2017" name="Genome Biol.">
        <title>New reference genome sequences of hot pepper reveal the massive evolution of plant disease-resistance genes by retroduplication.</title>
        <authorList>
            <person name="Kim S."/>
            <person name="Park J."/>
            <person name="Yeom S.I."/>
            <person name="Kim Y.M."/>
            <person name="Seo E."/>
            <person name="Kim K.T."/>
            <person name="Kim M.S."/>
            <person name="Lee J.M."/>
            <person name="Cheong K."/>
            <person name="Shin H.S."/>
            <person name="Kim S.B."/>
            <person name="Han K."/>
            <person name="Lee J."/>
            <person name="Park M."/>
            <person name="Lee H.A."/>
            <person name="Lee H.Y."/>
            <person name="Lee Y."/>
            <person name="Oh S."/>
            <person name="Lee J.H."/>
            <person name="Choi E."/>
            <person name="Choi E."/>
            <person name="Lee S.E."/>
            <person name="Jeon J."/>
            <person name="Kim H."/>
            <person name="Choi G."/>
            <person name="Song H."/>
            <person name="Lee J."/>
            <person name="Lee S.C."/>
            <person name="Kwon J.K."/>
            <person name="Lee H.Y."/>
            <person name="Koo N."/>
            <person name="Hong Y."/>
            <person name="Kim R.W."/>
            <person name="Kang W.H."/>
            <person name="Huh J.H."/>
            <person name="Kang B.C."/>
            <person name="Yang T.J."/>
            <person name="Lee Y.H."/>
            <person name="Bennetzen J.L."/>
            <person name="Choi D."/>
        </authorList>
    </citation>
    <scope>NUCLEOTIDE SEQUENCE [LARGE SCALE GENOMIC DNA]</scope>
    <source>
        <strain evidence="4">cv. PBC81</strain>
    </source>
</reference>
<keyword evidence="1" id="KW-0175">Coiled coil</keyword>
<name>A0A2G2X153_CAPBA</name>
<dbReference type="AlphaFoldDB" id="A0A2G2X153"/>
<evidence type="ECO:0000313" key="4">
    <source>
        <dbReference type="Proteomes" id="UP000224567"/>
    </source>
</evidence>
<organism evidence="3 4">
    <name type="scientific">Capsicum baccatum</name>
    <name type="common">Peruvian pepper</name>
    <dbReference type="NCBI Taxonomy" id="33114"/>
    <lineage>
        <taxon>Eukaryota</taxon>
        <taxon>Viridiplantae</taxon>
        <taxon>Streptophyta</taxon>
        <taxon>Embryophyta</taxon>
        <taxon>Tracheophyta</taxon>
        <taxon>Spermatophyta</taxon>
        <taxon>Magnoliopsida</taxon>
        <taxon>eudicotyledons</taxon>
        <taxon>Gunneridae</taxon>
        <taxon>Pentapetalae</taxon>
        <taxon>asterids</taxon>
        <taxon>lamiids</taxon>
        <taxon>Solanales</taxon>
        <taxon>Solanaceae</taxon>
        <taxon>Solanoideae</taxon>
        <taxon>Capsiceae</taxon>
        <taxon>Capsicum</taxon>
    </lineage>
</organism>
<dbReference type="OrthoDB" id="10371637at2759"/>
<dbReference type="EMBL" id="MLFT02000004">
    <property type="protein sequence ID" value="PHT51222.1"/>
    <property type="molecule type" value="Genomic_DNA"/>
</dbReference>
<feature type="region of interest" description="Disordered" evidence="2">
    <location>
        <begin position="1"/>
        <end position="65"/>
    </location>
</feature>
<evidence type="ECO:0000256" key="1">
    <source>
        <dbReference type="SAM" id="Coils"/>
    </source>
</evidence>